<keyword evidence="6 7" id="KW-0472">Membrane</keyword>
<evidence type="ECO:0000256" key="1">
    <source>
        <dbReference type="ARBA" id="ARBA00004651"/>
    </source>
</evidence>
<evidence type="ECO:0000256" key="2">
    <source>
        <dbReference type="ARBA" id="ARBA00008432"/>
    </source>
</evidence>
<keyword evidence="3 7" id="KW-0812">Transmembrane</keyword>
<dbReference type="Gene3D" id="1.20.1250.20">
    <property type="entry name" value="MFS general substrate transporter like domains"/>
    <property type="match status" value="2"/>
</dbReference>
<evidence type="ECO:0000256" key="6">
    <source>
        <dbReference type="ARBA" id="ARBA00023136"/>
    </source>
</evidence>
<feature type="transmembrane region" description="Helical" evidence="7">
    <location>
        <begin position="283"/>
        <end position="300"/>
    </location>
</feature>
<evidence type="ECO:0000256" key="3">
    <source>
        <dbReference type="ARBA" id="ARBA00022692"/>
    </source>
</evidence>
<feature type="transmembrane region" description="Helical" evidence="7">
    <location>
        <begin position="48"/>
        <end position="66"/>
    </location>
</feature>
<dbReference type="Pfam" id="PF07690">
    <property type="entry name" value="MFS_1"/>
    <property type="match status" value="2"/>
</dbReference>
<comment type="similarity">
    <text evidence="2">Belongs to the major facilitator superfamily. Nitrate/nitrite porter (TC 2.A.1.8) family.</text>
</comment>
<dbReference type="KEGG" id="npy:NPRO_04210"/>
<dbReference type="InterPro" id="IPR044772">
    <property type="entry name" value="NO3_transporter"/>
</dbReference>
<organism evidence="9 10">
    <name type="scientific">Candidatus Nitrosymbiomonas proteolyticus</name>
    <dbReference type="NCBI Taxonomy" id="2608984"/>
    <lineage>
        <taxon>Bacteria</taxon>
        <taxon>Bacillati</taxon>
        <taxon>Armatimonadota</taxon>
        <taxon>Armatimonadota incertae sedis</taxon>
        <taxon>Candidatus Nitrosymbiomonas</taxon>
    </lineage>
</organism>
<evidence type="ECO:0000313" key="9">
    <source>
        <dbReference type="EMBL" id="BBO22826.1"/>
    </source>
</evidence>
<reference evidence="9" key="1">
    <citation type="journal article" name="DNA Res.">
        <title>The physiological potential of anammox bacteria as revealed by their core genome structure.</title>
        <authorList>
            <person name="Okubo T."/>
            <person name="Toyoda A."/>
            <person name="Fukuhara K."/>
            <person name="Uchiyama I."/>
            <person name="Harigaya Y."/>
            <person name="Kuroiwa M."/>
            <person name="Suzuki T."/>
            <person name="Murakami Y."/>
            <person name="Suwa Y."/>
            <person name="Takami H."/>
        </authorList>
    </citation>
    <scope>NUCLEOTIDE SEQUENCE</scope>
    <source>
        <strain evidence="9">317325-2</strain>
    </source>
</reference>
<feature type="transmembrane region" description="Helical" evidence="7">
    <location>
        <begin position="134"/>
        <end position="156"/>
    </location>
</feature>
<feature type="transmembrane region" description="Helical" evidence="7">
    <location>
        <begin position="78"/>
        <end position="96"/>
    </location>
</feature>
<feature type="transmembrane region" description="Helical" evidence="7">
    <location>
        <begin position="176"/>
        <end position="193"/>
    </location>
</feature>
<evidence type="ECO:0000256" key="5">
    <source>
        <dbReference type="ARBA" id="ARBA00023063"/>
    </source>
</evidence>
<name>A0A809S2W7_9BACT</name>
<comment type="subcellular location">
    <subcellularLocation>
        <location evidence="1">Cell membrane</location>
        <topology evidence="1">Multi-pass membrane protein</topology>
    </subcellularLocation>
</comment>
<evidence type="ECO:0000313" key="10">
    <source>
        <dbReference type="Proteomes" id="UP000662873"/>
    </source>
</evidence>
<protein>
    <submittedName>
        <fullName evidence="9">Nitrate/nitrite transporter NarK</fullName>
    </submittedName>
</protein>
<proteinExistence type="inferred from homology"/>
<feature type="transmembrane region" description="Helical" evidence="7">
    <location>
        <begin position="12"/>
        <end position="36"/>
    </location>
</feature>
<keyword evidence="4 7" id="KW-1133">Transmembrane helix</keyword>
<feature type="transmembrane region" description="Helical" evidence="7">
    <location>
        <begin position="458"/>
        <end position="482"/>
    </location>
</feature>
<feature type="domain" description="Major facilitator superfamily (MFS) profile" evidence="8">
    <location>
        <begin position="9"/>
        <end position="485"/>
    </location>
</feature>
<accession>A0A809S2W7</accession>
<dbReference type="GO" id="GO:0015112">
    <property type="term" value="F:nitrate transmembrane transporter activity"/>
    <property type="evidence" value="ECO:0007669"/>
    <property type="project" value="InterPro"/>
</dbReference>
<dbReference type="InterPro" id="IPR011701">
    <property type="entry name" value="MFS"/>
</dbReference>
<feature type="transmembrane region" description="Helical" evidence="7">
    <location>
        <begin position="427"/>
        <end position="452"/>
    </location>
</feature>
<keyword evidence="5" id="KW-0534">Nitrate assimilation</keyword>
<feature type="transmembrane region" description="Helical" evidence="7">
    <location>
        <begin position="394"/>
        <end position="415"/>
    </location>
</feature>
<evidence type="ECO:0000259" key="8">
    <source>
        <dbReference type="PROSITE" id="PS50850"/>
    </source>
</evidence>
<evidence type="ECO:0000256" key="7">
    <source>
        <dbReference type="SAM" id="Phobius"/>
    </source>
</evidence>
<dbReference type="PANTHER" id="PTHR23515">
    <property type="entry name" value="HIGH-AFFINITY NITRATE TRANSPORTER 2.3"/>
    <property type="match status" value="1"/>
</dbReference>
<dbReference type="AlphaFoldDB" id="A0A809S2W7"/>
<dbReference type="PROSITE" id="PS50850">
    <property type="entry name" value="MFS"/>
    <property type="match status" value="1"/>
</dbReference>
<feature type="transmembrane region" description="Helical" evidence="7">
    <location>
        <begin position="102"/>
        <end position="122"/>
    </location>
</feature>
<dbReference type="InterPro" id="IPR036259">
    <property type="entry name" value="MFS_trans_sf"/>
</dbReference>
<dbReference type="GO" id="GO:0042128">
    <property type="term" value="P:nitrate assimilation"/>
    <property type="evidence" value="ECO:0007669"/>
    <property type="project" value="UniProtKB-KW"/>
</dbReference>
<dbReference type="Proteomes" id="UP000662873">
    <property type="component" value="Chromosome"/>
</dbReference>
<dbReference type="GO" id="GO:0005886">
    <property type="term" value="C:plasma membrane"/>
    <property type="evidence" value="ECO:0007669"/>
    <property type="project" value="UniProtKB-SubCell"/>
</dbReference>
<evidence type="ECO:0000256" key="4">
    <source>
        <dbReference type="ARBA" id="ARBA00022989"/>
    </source>
</evidence>
<sequence>MSQRAVANRVLFLNTLAFAVCFGVWTLYGVLVTFIADSGVMTFDRAQMGWLLGVPILTGAVMRLPVGMLCARYGGKPVYIGVMLVSAVALFLTSFASTYAQLLWGGFAFGIAGASFAVGIAYSSIWFPRESQGTALGIFGMGNVGTAATSFAAPLLLQSFTNKGANPEAWRQLPQLYAAITVAMVVVFALFTVHRKDETAAQKTWGGMLAPLRDVRVWRFGLYYFLVFGGFVALAQWLIPYYLNVYDMPLATAGLMAAMFSLPSGLSRSLGGWIADRIGARTTMYWVLSSCAVFFLLLVAPRMEIRSPGEGVLAERAGKIASATPDRITLETNTGTLEYPLKTLPNSRLESEDGALIFPTFTSWQEPIVKAGDEVKKRTLLARGTTEVFFQANVWVFSTIVLFAGIMMGVGMAAVYRHIPDYFPHDVGVVGGIVGVLGGLGGFFFPIIFGYLLKWTGLWTTCWLFLMAIALICLIWMHIVILRMSKNLKPAGPLDRH</sequence>
<dbReference type="EMBL" id="AP021858">
    <property type="protein sequence ID" value="BBO22826.1"/>
    <property type="molecule type" value="Genomic_DNA"/>
</dbReference>
<dbReference type="InterPro" id="IPR020846">
    <property type="entry name" value="MFS_dom"/>
</dbReference>
<feature type="transmembrane region" description="Helical" evidence="7">
    <location>
        <begin position="222"/>
        <end position="243"/>
    </location>
</feature>
<gene>
    <name evidence="9" type="ORF">NPRO_04210</name>
</gene>
<dbReference type="SUPFAM" id="SSF103473">
    <property type="entry name" value="MFS general substrate transporter"/>
    <property type="match status" value="2"/>
</dbReference>